<organism evidence="1 2">
    <name type="scientific">Haematococcus lacustris</name>
    <name type="common">Green alga</name>
    <name type="synonym">Haematococcus pluvialis</name>
    <dbReference type="NCBI Taxonomy" id="44745"/>
    <lineage>
        <taxon>Eukaryota</taxon>
        <taxon>Viridiplantae</taxon>
        <taxon>Chlorophyta</taxon>
        <taxon>core chlorophytes</taxon>
        <taxon>Chlorophyceae</taxon>
        <taxon>CS clade</taxon>
        <taxon>Chlamydomonadales</taxon>
        <taxon>Haematococcaceae</taxon>
        <taxon>Haematococcus</taxon>
    </lineage>
</organism>
<proteinExistence type="predicted"/>
<name>A0A6A0AD44_HAELA</name>
<evidence type="ECO:0000313" key="1">
    <source>
        <dbReference type="EMBL" id="GFH30625.1"/>
    </source>
</evidence>
<keyword evidence="2" id="KW-1185">Reference proteome</keyword>
<evidence type="ECO:0000313" key="2">
    <source>
        <dbReference type="Proteomes" id="UP000485058"/>
    </source>
</evidence>
<protein>
    <submittedName>
        <fullName evidence="1">Uncharacterized protein</fullName>
    </submittedName>
</protein>
<dbReference type="EMBL" id="BLLF01005029">
    <property type="protein sequence ID" value="GFH30625.1"/>
    <property type="molecule type" value="Genomic_DNA"/>
</dbReference>
<reference evidence="1 2" key="1">
    <citation type="submission" date="2020-02" db="EMBL/GenBank/DDBJ databases">
        <title>Draft genome sequence of Haematococcus lacustris strain NIES-144.</title>
        <authorList>
            <person name="Morimoto D."/>
            <person name="Nakagawa S."/>
            <person name="Yoshida T."/>
            <person name="Sawayama S."/>
        </authorList>
    </citation>
    <scope>NUCLEOTIDE SEQUENCE [LARGE SCALE GENOMIC DNA]</scope>
    <source>
        <strain evidence="1 2">NIES-144</strain>
    </source>
</reference>
<accession>A0A6A0AD44</accession>
<dbReference type="Proteomes" id="UP000485058">
    <property type="component" value="Unassembled WGS sequence"/>
</dbReference>
<gene>
    <name evidence="1" type="ORF">HaLaN_29511</name>
</gene>
<comment type="caution">
    <text evidence="1">The sequence shown here is derived from an EMBL/GenBank/DDBJ whole genome shotgun (WGS) entry which is preliminary data.</text>
</comment>
<sequence>MEEQMMESAYVVSEPMDASYSILEKPDKNTILEIVGLLKVVGSKAEALHATHM</sequence>
<dbReference type="AlphaFoldDB" id="A0A6A0AD44"/>